<dbReference type="CDD" id="cd14476">
    <property type="entry name" value="SPX_PHO1_like"/>
    <property type="match status" value="1"/>
</dbReference>
<evidence type="ECO:0000256" key="5">
    <source>
        <dbReference type="ARBA" id="ARBA00022592"/>
    </source>
</evidence>
<dbReference type="InterPro" id="IPR034092">
    <property type="entry name" value="PHO1_SPX"/>
</dbReference>
<dbReference type="Pfam" id="PF03105">
    <property type="entry name" value="SPX"/>
    <property type="match status" value="1"/>
</dbReference>
<evidence type="ECO:0000256" key="4">
    <source>
        <dbReference type="ARBA" id="ARBA00022475"/>
    </source>
</evidence>
<sequence>YPLVFFRHTHKQQQRNQKIIYFRQERMKFGKEFTSQMVPEWHEAYMNYDYLKTLLKDIIRFKRKNNPHHHVHGHHHLRRTLTLYRSFSGLLAKSGRRRHHHGGGQIGHLSDSDDDIEEGLRSAPILVHSANHGYETTFLMAAEEGGEYETLFFRRLDDEFNKVDRFYKEKVEEVMKEAVMLNKQMDALIAFRVKVEHPDGWPWEERTVEMTQLASDVASSAAAVTASTPARARSVRAHQAHMAAIQEGGSSKAGKSDEDGDDEIVEKEEVNVVSDVGTSEISRFRAARPSHIEVLDRVKINHTNETPRSTIKGVLQVGNTELKFSRENLKRVEEKLRRAFVEFYQKLRLLKSYSFLNVLAFSKIMKKYDKITTRNATKSYMKMVDNSYFGSSDEVNKLMERVEATFIKHFTNGNRTKGMNILRPKAKRERHRVTFSTGFMAGCVFSLIVALFAIIRTRNVLQKEGQNQYMNTMFPLYSFFGFIVLHILMYAGNIYYWRRYRVNYSFIFGFKQGRELGYRQVLLVGFSIGVLALLCVIANLDMEVDPKTNEYKKWTELLPLFLLIVLFIVLVLPFNIFYRSSRLFFLTCLFHCVAAPLYKVEQKL</sequence>
<keyword evidence="14" id="KW-1185">Reference proteome</keyword>
<feature type="non-terminal residue" evidence="13">
    <location>
        <position position="1"/>
    </location>
</feature>
<feature type="transmembrane region" description="Helical" evidence="11">
    <location>
        <begin position="518"/>
        <end position="540"/>
    </location>
</feature>
<evidence type="ECO:0000259" key="12">
    <source>
        <dbReference type="PROSITE" id="PS51382"/>
    </source>
</evidence>
<comment type="function">
    <text evidence="9">May transport inorganic phosphate (Pi).</text>
</comment>
<evidence type="ECO:0000313" key="14">
    <source>
        <dbReference type="Proteomes" id="UP000824890"/>
    </source>
</evidence>
<accession>A0ABQ8D3N5</accession>
<evidence type="ECO:0000256" key="7">
    <source>
        <dbReference type="ARBA" id="ARBA00022989"/>
    </source>
</evidence>
<keyword evidence="7 11" id="KW-1133">Transmembrane helix</keyword>
<dbReference type="Pfam" id="PF03124">
    <property type="entry name" value="EXS"/>
    <property type="match status" value="1"/>
</dbReference>
<evidence type="ECO:0000256" key="3">
    <source>
        <dbReference type="ARBA" id="ARBA00022448"/>
    </source>
</evidence>
<comment type="caution">
    <text evidence="13">The sequence shown here is derived from an EMBL/GenBank/DDBJ whole genome shotgun (WGS) entry which is preliminary data.</text>
</comment>
<feature type="domain" description="SPX" evidence="12">
    <location>
        <begin position="27"/>
        <end position="382"/>
    </location>
</feature>
<reference evidence="13 14" key="1">
    <citation type="submission" date="2021-05" db="EMBL/GenBank/DDBJ databases">
        <title>Genome Assembly of Synthetic Allotetraploid Brassica napus Reveals Homoeologous Exchanges between Subgenomes.</title>
        <authorList>
            <person name="Davis J.T."/>
        </authorList>
    </citation>
    <scope>NUCLEOTIDE SEQUENCE [LARGE SCALE GENOMIC DNA]</scope>
    <source>
        <strain evidence="14">cv. Da-Ae</strain>
        <tissue evidence="13">Seedling</tissue>
    </source>
</reference>
<keyword evidence="4" id="KW-1003">Cell membrane</keyword>
<keyword evidence="10" id="KW-0175">Coiled coil</keyword>
<keyword evidence="3" id="KW-0813">Transport</keyword>
<dbReference type="PANTHER" id="PTHR10783">
    <property type="entry name" value="XENOTROPIC AND POLYTROPIC RETROVIRUS RECEPTOR 1-RELATED"/>
    <property type="match status" value="1"/>
</dbReference>
<name>A0ABQ8D3N5_BRANA</name>
<proteinExistence type="inferred from homology"/>
<keyword evidence="6 11" id="KW-0812">Transmembrane</keyword>
<dbReference type="PANTHER" id="PTHR10783:SF108">
    <property type="entry name" value="EXS DOMAIN-CONTAINING PROTEIN"/>
    <property type="match status" value="1"/>
</dbReference>
<feature type="transmembrane region" description="Helical" evidence="11">
    <location>
        <begin position="475"/>
        <end position="497"/>
    </location>
</feature>
<protein>
    <recommendedName>
        <fullName evidence="12">SPX domain-containing protein</fullName>
    </recommendedName>
</protein>
<evidence type="ECO:0000256" key="8">
    <source>
        <dbReference type="ARBA" id="ARBA00023136"/>
    </source>
</evidence>
<evidence type="ECO:0000256" key="6">
    <source>
        <dbReference type="ARBA" id="ARBA00022692"/>
    </source>
</evidence>
<comment type="similarity">
    <text evidence="2">Belongs to the SYG1 (TC 2.A.94) family.</text>
</comment>
<dbReference type="EMBL" id="JAGKQM010000006">
    <property type="protein sequence ID" value="KAH0923972.1"/>
    <property type="molecule type" value="Genomic_DNA"/>
</dbReference>
<evidence type="ECO:0000256" key="1">
    <source>
        <dbReference type="ARBA" id="ARBA00004651"/>
    </source>
</evidence>
<dbReference type="InterPro" id="IPR004342">
    <property type="entry name" value="EXS_C"/>
</dbReference>
<keyword evidence="5" id="KW-0592">Phosphate transport</keyword>
<comment type="subcellular location">
    <subcellularLocation>
        <location evidence="1">Cell membrane</location>
        <topology evidence="1">Multi-pass membrane protein</topology>
    </subcellularLocation>
</comment>
<organism evidence="13 14">
    <name type="scientific">Brassica napus</name>
    <name type="common">Rape</name>
    <dbReference type="NCBI Taxonomy" id="3708"/>
    <lineage>
        <taxon>Eukaryota</taxon>
        <taxon>Viridiplantae</taxon>
        <taxon>Streptophyta</taxon>
        <taxon>Embryophyta</taxon>
        <taxon>Tracheophyta</taxon>
        <taxon>Spermatophyta</taxon>
        <taxon>Magnoliopsida</taxon>
        <taxon>eudicotyledons</taxon>
        <taxon>Gunneridae</taxon>
        <taxon>Pentapetalae</taxon>
        <taxon>rosids</taxon>
        <taxon>malvids</taxon>
        <taxon>Brassicales</taxon>
        <taxon>Brassicaceae</taxon>
        <taxon>Brassiceae</taxon>
        <taxon>Brassica</taxon>
    </lineage>
</organism>
<evidence type="ECO:0000313" key="13">
    <source>
        <dbReference type="EMBL" id="KAH0923972.1"/>
    </source>
</evidence>
<evidence type="ECO:0000256" key="10">
    <source>
        <dbReference type="SAM" id="Coils"/>
    </source>
</evidence>
<evidence type="ECO:0000256" key="2">
    <source>
        <dbReference type="ARBA" id="ARBA00009665"/>
    </source>
</evidence>
<keyword evidence="8 11" id="KW-0472">Membrane</keyword>
<feature type="transmembrane region" description="Helical" evidence="11">
    <location>
        <begin position="560"/>
        <end position="578"/>
    </location>
</feature>
<feature type="coiled-coil region" evidence="10">
    <location>
        <begin position="315"/>
        <end position="342"/>
    </location>
</feature>
<feature type="transmembrane region" description="Helical" evidence="11">
    <location>
        <begin position="433"/>
        <end position="455"/>
    </location>
</feature>
<dbReference type="PROSITE" id="PS51382">
    <property type="entry name" value="SPX"/>
    <property type="match status" value="1"/>
</dbReference>
<dbReference type="Proteomes" id="UP000824890">
    <property type="component" value="Unassembled WGS sequence"/>
</dbReference>
<evidence type="ECO:0000256" key="9">
    <source>
        <dbReference type="ARBA" id="ARBA00043939"/>
    </source>
</evidence>
<gene>
    <name evidence="13" type="ORF">HID58_023990</name>
</gene>
<dbReference type="InterPro" id="IPR004331">
    <property type="entry name" value="SPX_dom"/>
</dbReference>
<evidence type="ECO:0000256" key="11">
    <source>
        <dbReference type="SAM" id="Phobius"/>
    </source>
</evidence>